<sequence length="75" mass="8401">MLKVFIRTMRQLPSSCDTFVVMPPLTKHGVIFGKNSDRPRGEVQEVVYIPGGDQPGSIKVCHHSITSLFHFVGYI</sequence>
<evidence type="ECO:0000256" key="1">
    <source>
        <dbReference type="ARBA" id="ARBA00005705"/>
    </source>
</evidence>
<protein>
    <submittedName>
        <fullName evidence="2">Secernin-2-like</fullName>
    </submittedName>
</protein>
<dbReference type="InterPro" id="IPR005322">
    <property type="entry name" value="Peptidase_C69"/>
</dbReference>
<dbReference type="AlphaFoldDB" id="A0A6P7FC59"/>
<proteinExistence type="inferred from homology"/>
<evidence type="ECO:0000313" key="2">
    <source>
        <dbReference type="RefSeq" id="XP_028133534.1"/>
    </source>
</evidence>
<name>A0A6P7FC59_DIAVI</name>
<gene>
    <name evidence="2" type="primary">LOC114328771</name>
</gene>
<accession>A0A6P7FC59</accession>
<reference evidence="2" key="1">
    <citation type="submission" date="2025-08" db="UniProtKB">
        <authorList>
            <consortium name="RefSeq"/>
        </authorList>
    </citation>
    <scope>IDENTIFICATION</scope>
    <source>
        <tissue evidence="2">Whole insect</tissue>
    </source>
</reference>
<organism evidence="2">
    <name type="scientific">Diabrotica virgifera virgifera</name>
    <name type="common">western corn rootworm</name>
    <dbReference type="NCBI Taxonomy" id="50390"/>
    <lineage>
        <taxon>Eukaryota</taxon>
        <taxon>Metazoa</taxon>
        <taxon>Ecdysozoa</taxon>
        <taxon>Arthropoda</taxon>
        <taxon>Hexapoda</taxon>
        <taxon>Insecta</taxon>
        <taxon>Pterygota</taxon>
        <taxon>Neoptera</taxon>
        <taxon>Endopterygota</taxon>
        <taxon>Coleoptera</taxon>
        <taxon>Polyphaga</taxon>
        <taxon>Cucujiformia</taxon>
        <taxon>Chrysomeloidea</taxon>
        <taxon>Chrysomelidae</taxon>
        <taxon>Galerucinae</taxon>
        <taxon>Diabroticina</taxon>
        <taxon>Diabroticites</taxon>
        <taxon>Diabrotica</taxon>
    </lineage>
</organism>
<comment type="similarity">
    <text evidence="1">Belongs to the peptidase C69 family. Secernin subfamily.</text>
</comment>
<dbReference type="GO" id="GO:0070004">
    <property type="term" value="F:cysteine-type exopeptidase activity"/>
    <property type="evidence" value="ECO:0007669"/>
    <property type="project" value="InterPro"/>
</dbReference>
<dbReference type="GO" id="GO:0016805">
    <property type="term" value="F:dipeptidase activity"/>
    <property type="evidence" value="ECO:0007669"/>
    <property type="project" value="InterPro"/>
</dbReference>
<dbReference type="PANTHER" id="PTHR12994:SF17">
    <property type="entry name" value="LD30995P"/>
    <property type="match status" value="1"/>
</dbReference>
<dbReference type="InParanoid" id="A0A6P7FC59"/>
<dbReference type="RefSeq" id="XP_028133534.1">
    <property type="nucleotide sequence ID" value="XM_028277733.1"/>
</dbReference>
<dbReference type="GO" id="GO:0006508">
    <property type="term" value="P:proteolysis"/>
    <property type="evidence" value="ECO:0007669"/>
    <property type="project" value="InterPro"/>
</dbReference>
<dbReference type="PANTHER" id="PTHR12994">
    <property type="entry name" value="SECERNIN"/>
    <property type="match status" value="1"/>
</dbReference>